<dbReference type="PANTHER" id="PTHR43087:SF1">
    <property type="entry name" value="LAO_AO TRANSPORT SYSTEM ATPASE"/>
    <property type="match status" value="1"/>
</dbReference>
<feature type="non-terminal residue" evidence="7">
    <location>
        <position position="1"/>
    </location>
</feature>
<evidence type="ECO:0000313" key="7">
    <source>
        <dbReference type="EMBL" id="GAH05095.1"/>
    </source>
</evidence>
<dbReference type="GO" id="GO:0016866">
    <property type="term" value="F:intramolecular transferase activity"/>
    <property type="evidence" value="ECO:0007669"/>
    <property type="project" value="InterPro"/>
</dbReference>
<reference evidence="7" key="1">
    <citation type="journal article" date="2014" name="Front. Microbiol.">
        <title>High frequency of phylogenetically diverse reductive dehalogenase-homologous genes in deep subseafloor sedimentary metagenomes.</title>
        <authorList>
            <person name="Kawai M."/>
            <person name="Futagami T."/>
            <person name="Toyoda A."/>
            <person name="Takaki Y."/>
            <person name="Nishi S."/>
            <person name="Hori S."/>
            <person name="Arai W."/>
            <person name="Tsubouchi T."/>
            <person name="Morono Y."/>
            <person name="Uchiyama I."/>
            <person name="Ito T."/>
            <person name="Fujiyama A."/>
            <person name="Inagaki F."/>
            <person name="Takami H."/>
        </authorList>
    </citation>
    <scope>NUCLEOTIDE SEQUENCE</scope>
    <source>
        <strain evidence="7">Expedition CK06-06</strain>
    </source>
</reference>
<dbReference type="Pfam" id="PF01642">
    <property type="entry name" value="MM_CoA_mutase"/>
    <property type="match status" value="1"/>
</dbReference>
<dbReference type="InterPro" id="IPR006099">
    <property type="entry name" value="MeMalonylCoA_mutase_a/b_cat"/>
</dbReference>
<dbReference type="Gene3D" id="3.20.20.240">
    <property type="entry name" value="Methylmalonyl-CoA mutase"/>
    <property type="match status" value="1"/>
</dbReference>
<dbReference type="GO" id="GO:0031419">
    <property type="term" value="F:cobalamin binding"/>
    <property type="evidence" value="ECO:0007669"/>
    <property type="project" value="InterPro"/>
</dbReference>
<keyword evidence="5" id="KW-0175">Coiled coil</keyword>
<keyword evidence="2" id="KW-0378">Hydrolase</keyword>
<dbReference type="SUPFAM" id="SSF51703">
    <property type="entry name" value="Cobalamin (vitamin B12)-dependent enzymes"/>
    <property type="match status" value="1"/>
</dbReference>
<organism evidence="7">
    <name type="scientific">marine sediment metagenome</name>
    <dbReference type="NCBI Taxonomy" id="412755"/>
    <lineage>
        <taxon>unclassified sequences</taxon>
        <taxon>metagenomes</taxon>
        <taxon>ecological metagenomes</taxon>
    </lineage>
</organism>
<feature type="non-terminal residue" evidence="7">
    <location>
        <position position="291"/>
    </location>
</feature>
<evidence type="ECO:0000256" key="4">
    <source>
        <dbReference type="ARBA" id="ARBA00023186"/>
    </source>
</evidence>
<evidence type="ECO:0000256" key="5">
    <source>
        <dbReference type="SAM" id="Coils"/>
    </source>
</evidence>
<dbReference type="EMBL" id="BART01020659">
    <property type="protein sequence ID" value="GAH05095.1"/>
    <property type="molecule type" value="Genomic_DNA"/>
</dbReference>
<sequence length="291" mass="33247">AEAMPVFGTIASHFNDHGVTALYQALLQHFNENNLYGNKDLKPWQTQFENISSKITDTKTFIVPPDRVRYLAEIVNAVKNYQQRAQQQANIARKIQQLQASKQLLQAQKKSTDDIEQLLSEHEDQLTATSKKLLKAWPQLYKDYCADEYIFHVRDREVRTKLFHESLAGLKIPKVALPHYEDDGMTLLWLQQENLPGYFPYTAGVYPFKRESEDPGRMFAGEGDAFRTNRRFKLLSEHSEAKRLSTAFDSVTLYGFDPAERPDIYGKVGNAGVSIATIDDMKALYAGFDLT</sequence>
<dbReference type="PANTHER" id="PTHR43087">
    <property type="entry name" value="LYSINE/ARGININE/ORNITHINE TRANSPORT SYSTEM KINASE"/>
    <property type="match status" value="1"/>
</dbReference>
<feature type="domain" description="Methylmalonyl-CoA mutase alpha/beta chain catalytic" evidence="6">
    <location>
        <begin position="191"/>
        <end position="290"/>
    </location>
</feature>
<dbReference type="InterPro" id="IPR016176">
    <property type="entry name" value="Cbl-dep_enz_cat"/>
</dbReference>
<dbReference type="GO" id="GO:0005525">
    <property type="term" value="F:GTP binding"/>
    <property type="evidence" value="ECO:0007669"/>
    <property type="project" value="UniProtKB-KW"/>
</dbReference>
<dbReference type="InterPro" id="IPR052040">
    <property type="entry name" value="GTPase/Isobutyryl-CoA_mutase"/>
</dbReference>
<proteinExistence type="predicted"/>
<evidence type="ECO:0000256" key="3">
    <source>
        <dbReference type="ARBA" id="ARBA00023134"/>
    </source>
</evidence>
<evidence type="ECO:0000256" key="1">
    <source>
        <dbReference type="ARBA" id="ARBA00022741"/>
    </source>
</evidence>
<dbReference type="AlphaFoldDB" id="X1D9Y4"/>
<keyword evidence="1" id="KW-0547">Nucleotide-binding</keyword>
<comment type="caution">
    <text evidence="7">The sequence shown here is derived from an EMBL/GenBank/DDBJ whole genome shotgun (WGS) entry which is preliminary data.</text>
</comment>
<gene>
    <name evidence="7" type="ORF">S01H4_38315</name>
</gene>
<dbReference type="GO" id="GO:0016787">
    <property type="term" value="F:hydrolase activity"/>
    <property type="evidence" value="ECO:0007669"/>
    <property type="project" value="UniProtKB-KW"/>
</dbReference>
<keyword evidence="3" id="KW-0342">GTP-binding</keyword>
<protein>
    <recommendedName>
        <fullName evidence="6">Methylmalonyl-CoA mutase alpha/beta chain catalytic domain-containing protein</fullName>
    </recommendedName>
</protein>
<name>X1D9Y4_9ZZZZ</name>
<keyword evidence="4" id="KW-0143">Chaperone</keyword>
<accession>X1D9Y4</accession>
<evidence type="ECO:0000256" key="2">
    <source>
        <dbReference type="ARBA" id="ARBA00022801"/>
    </source>
</evidence>
<feature type="coiled-coil region" evidence="5">
    <location>
        <begin position="88"/>
        <end position="125"/>
    </location>
</feature>
<evidence type="ECO:0000259" key="6">
    <source>
        <dbReference type="Pfam" id="PF01642"/>
    </source>
</evidence>